<dbReference type="EMBL" id="LT607733">
    <property type="protein sequence ID" value="SCG19462.1"/>
    <property type="molecule type" value="Genomic_DNA"/>
</dbReference>
<dbReference type="GO" id="GO:0051536">
    <property type="term" value="F:iron-sulfur cluster binding"/>
    <property type="evidence" value="ECO:0007669"/>
    <property type="project" value="UniProtKB-KW"/>
</dbReference>
<evidence type="ECO:0000256" key="3">
    <source>
        <dbReference type="ARBA" id="ARBA00023004"/>
    </source>
</evidence>
<dbReference type="InterPro" id="IPR058240">
    <property type="entry name" value="rSAM_sf"/>
</dbReference>
<dbReference type="RefSeq" id="WP_089002921.1">
    <property type="nucleotide sequence ID" value="NZ_JBFAAC010000002.1"/>
</dbReference>
<dbReference type="GO" id="GO:0046872">
    <property type="term" value="F:metal ion binding"/>
    <property type="evidence" value="ECO:0007669"/>
    <property type="project" value="UniProtKB-KW"/>
</dbReference>
<dbReference type="InterPro" id="IPR007197">
    <property type="entry name" value="rSAM"/>
</dbReference>
<gene>
    <name evidence="7" type="ORF">GA0070610_5837</name>
</gene>
<keyword evidence="2" id="KW-0479">Metal-binding</keyword>
<dbReference type="PANTHER" id="PTHR11228:SF7">
    <property type="entry name" value="PQQA PEPTIDE CYCLASE"/>
    <property type="match status" value="1"/>
</dbReference>
<dbReference type="PANTHER" id="PTHR11228">
    <property type="entry name" value="RADICAL SAM DOMAIN PROTEIN"/>
    <property type="match status" value="1"/>
</dbReference>
<dbReference type="SFLD" id="SFLDS00029">
    <property type="entry name" value="Radical_SAM"/>
    <property type="match status" value="1"/>
</dbReference>
<evidence type="ECO:0000256" key="2">
    <source>
        <dbReference type="ARBA" id="ARBA00022723"/>
    </source>
</evidence>
<keyword evidence="8" id="KW-1185">Reference proteome</keyword>
<proteinExistence type="predicted"/>
<dbReference type="InterPro" id="IPR050377">
    <property type="entry name" value="Radical_SAM_PqqE_MftC-like"/>
</dbReference>
<sequence>MNPDYVALLPQDAEDRDRVVIEWVMSSICNYKCSYCPDILHDGRIRWPEYDDMVDFCSRAIRHYTALGKDVTVLFSGGEPSRYRRFMELAAATRAMGASVAILSNGSRPEAWWTEALPHLDEALLSFHIEQADVQHFSDRVAQLSAVIPTQVNVVMVPDRFAECLAISDELRNRHPAATVHYKPMMEHWRRMSGGYDPQATQVLWNANMGGERPVRFPRGTLLKGDMLRLAADGAATPVTPIELILGEDNHWLGWECAIGQETLFVEFDQVLRSVCGVGEPLGTIRDRDLIFPVGPVTCTRASCTCIAGIKASKSSPNSHEVPLPTPTVRTS</sequence>
<evidence type="ECO:0000259" key="6">
    <source>
        <dbReference type="Pfam" id="PF04055"/>
    </source>
</evidence>
<name>A0A1C5GIN5_MICEH</name>
<dbReference type="SUPFAM" id="SSF102114">
    <property type="entry name" value="Radical SAM enzymes"/>
    <property type="match status" value="1"/>
</dbReference>
<keyword evidence="4" id="KW-0411">Iron-sulfur</keyword>
<keyword evidence="3" id="KW-0408">Iron</keyword>
<organism evidence="7 8">
    <name type="scientific">Micromonospora echinofusca</name>
    <dbReference type="NCBI Taxonomy" id="47858"/>
    <lineage>
        <taxon>Bacteria</taxon>
        <taxon>Bacillati</taxon>
        <taxon>Actinomycetota</taxon>
        <taxon>Actinomycetes</taxon>
        <taxon>Micromonosporales</taxon>
        <taxon>Micromonosporaceae</taxon>
        <taxon>Micromonospora</taxon>
    </lineage>
</organism>
<keyword evidence="1" id="KW-0949">S-adenosyl-L-methionine</keyword>
<dbReference type="GeneID" id="95805479"/>
<dbReference type="Gene3D" id="3.20.20.70">
    <property type="entry name" value="Aldolase class I"/>
    <property type="match status" value="1"/>
</dbReference>
<feature type="region of interest" description="Disordered" evidence="5">
    <location>
        <begin position="313"/>
        <end position="332"/>
    </location>
</feature>
<protein>
    <submittedName>
        <fullName evidence="7">Radical SAM superfamily protein</fullName>
    </submittedName>
</protein>
<evidence type="ECO:0000256" key="4">
    <source>
        <dbReference type="ARBA" id="ARBA00023014"/>
    </source>
</evidence>
<feature type="domain" description="Radical SAM core" evidence="6">
    <location>
        <begin position="24"/>
        <end position="143"/>
    </location>
</feature>
<accession>A0A1C5GIN5</accession>
<reference evidence="7 8" key="1">
    <citation type="submission" date="2016-06" db="EMBL/GenBank/DDBJ databases">
        <authorList>
            <person name="Kjaerup R.B."/>
            <person name="Dalgaard T.S."/>
            <person name="Juul-Madsen H.R."/>
        </authorList>
    </citation>
    <scope>NUCLEOTIDE SEQUENCE [LARGE SCALE GENOMIC DNA]</scope>
    <source>
        <strain evidence="7 8">DSM 43913</strain>
    </source>
</reference>
<evidence type="ECO:0000313" key="8">
    <source>
        <dbReference type="Proteomes" id="UP000198251"/>
    </source>
</evidence>
<dbReference type="Proteomes" id="UP000198251">
    <property type="component" value="Chromosome I"/>
</dbReference>
<dbReference type="InterPro" id="IPR013785">
    <property type="entry name" value="Aldolase_TIM"/>
</dbReference>
<evidence type="ECO:0000256" key="5">
    <source>
        <dbReference type="SAM" id="MobiDB-lite"/>
    </source>
</evidence>
<evidence type="ECO:0000256" key="1">
    <source>
        <dbReference type="ARBA" id="ARBA00022691"/>
    </source>
</evidence>
<dbReference type="CDD" id="cd01335">
    <property type="entry name" value="Radical_SAM"/>
    <property type="match status" value="1"/>
</dbReference>
<evidence type="ECO:0000313" key="7">
    <source>
        <dbReference type="EMBL" id="SCG19462.1"/>
    </source>
</evidence>
<dbReference type="AlphaFoldDB" id="A0A1C5GIN5"/>
<dbReference type="GO" id="GO:0003824">
    <property type="term" value="F:catalytic activity"/>
    <property type="evidence" value="ECO:0007669"/>
    <property type="project" value="InterPro"/>
</dbReference>
<dbReference type="Pfam" id="PF04055">
    <property type="entry name" value="Radical_SAM"/>
    <property type="match status" value="1"/>
</dbReference>